<dbReference type="InterPro" id="IPR011604">
    <property type="entry name" value="PDDEXK-like_dom_sf"/>
</dbReference>
<dbReference type="KEGG" id="led:BBK82_09035"/>
<organism evidence="5 6">
    <name type="scientific">Lentzea guizhouensis</name>
    <dbReference type="NCBI Taxonomy" id="1586287"/>
    <lineage>
        <taxon>Bacteria</taxon>
        <taxon>Bacillati</taxon>
        <taxon>Actinomycetota</taxon>
        <taxon>Actinomycetes</taxon>
        <taxon>Pseudonocardiales</taxon>
        <taxon>Pseudonocardiaceae</taxon>
        <taxon>Lentzea</taxon>
    </lineage>
</organism>
<evidence type="ECO:0000313" key="5">
    <source>
        <dbReference type="EMBL" id="ANZ36187.1"/>
    </source>
</evidence>
<evidence type="ECO:0000259" key="4">
    <source>
        <dbReference type="Pfam" id="PF12705"/>
    </source>
</evidence>
<protein>
    <recommendedName>
        <fullName evidence="4">PD-(D/E)XK endonuclease-like domain-containing protein</fullName>
    </recommendedName>
</protein>
<dbReference type="GO" id="GO:0006281">
    <property type="term" value="P:DNA repair"/>
    <property type="evidence" value="ECO:0007669"/>
    <property type="project" value="UniProtKB-KW"/>
</dbReference>
<evidence type="ECO:0000313" key="6">
    <source>
        <dbReference type="Proteomes" id="UP000093053"/>
    </source>
</evidence>
<dbReference type="SUPFAM" id="SSF52980">
    <property type="entry name" value="Restriction endonuclease-like"/>
    <property type="match status" value="1"/>
</dbReference>
<sequence>MPFPPNPLARRGTAFHTWLENRFGATRLLDIDELPGAGDADAAPDADLDRLKEAFLTSAWAERTPHDVEVPFEAEFDGISVRGRMDAVYKDPDGWTVVDWKTGAVPDAEALPALSVQLAAYRLAWAALVDAPLEQVRAAFHYVRHDHTLRPADLLDEAGLKDLIRSVG</sequence>
<dbReference type="Gene3D" id="3.90.320.10">
    <property type="match status" value="1"/>
</dbReference>
<evidence type="ECO:0000256" key="1">
    <source>
        <dbReference type="ARBA" id="ARBA00022763"/>
    </source>
</evidence>
<dbReference type="Proteomes" id="UP000093053">
    <property type="component" value="Chromosome"/>
</dbReference>
<dbReference type="InterPro" id="IPR011335">
    <property type="entry name" value="Restrct_endonuc-II-like"/>
</dbReference>
<keyword evidence="2" id="KW-0378">Hydrolase</keyword>
<proteinExistence type="predicted"/>
<dbReference type="GO" id="GO:0004386">
    <property type="term" value="F:helicase activity"/>
    <property type="evidence" value="ECO:0007669"/>
    <property type="project" value="UniProtKB-KW"/>
</dbReference>
<keyword evidence="2" id="KW-0347">Helicase</keyword>
<dbReference type="EMBL" id="CP016793">
    <property type="protein sequence ID" value="ANZ36187.1"/>
    <property type="molecule type" value="Genomic_DNA"/>
</dbReference>
<dbReference type="Pfam" id="PF12705">
    <property type="entry name" value="PDDEXK_1"/>
    <property type="match status" value="1"/>
</dbReference>
<feature type="domain" description="PD-(D/E)XK endonuclease-like" evidence="4">
    <location>
        <begin position="9"/>
        <end position="147"/>
    </location>
</feature>
<keyword evidence="6" id="KW-1185">Reference proteome</keyword>
<accession>A0A1B2HEP3</accession>
<evidence type="ECO:0000256" key="3">
    <source>
        <dbReference type="ARBA" id="ARBA00023204"/>
    </source>
</evidence>
<evidence type="ECO:0000256" key="2">
    <source>
        <dbReference type="ARBA" id="ARBA00022806"/>
    </source>
</evidence>
<gene>
    <name evidence="5" type="ORF">BBK82_09035</name>
</gene>
<reference evidence="5 6" key="1">
    <citation type="submission" date="2016-07" db="EMBL/GenBank/DDBJ databases">
        <title>Complete genome sequence of the Lentzea guizhouensis DHS C013.</title>
        <authorList>
            <person name="Cao C."/>
        </authorList>
    </citation>
    <scope>NUCLEOTIDE SEQUENCE [LARGE SCALE GENOMIC DNA]</scope>
    <source>
        <strain evidence="5 6">DHS C013</strain>
    </source>
</reference>
<keyword evidence="1" id="KW-0227">DNA damage</keyword>
<keyword evidence="2" id="KW-0547">Nucleotide-binding</keyword>
<dbReference type="InterPro" id="IPR038726">
    <property type="entry name" value="PDDEXK_AddAB-type"/>
</dbReference>
<keyword evidence="2" id="KW-0067">ATP-binding</keyword>
<name>A0A1B2HEP3_9PSEU</name>
<dbReference type="AlphaFoldDB" id="A0A1B2HEP3"/>
<dbReference type="STRING" id="1586287.BBK82_09035"/>
<keyword evidence="3" id="KW-0234">DNA repair</keyword>